<name>A0A1C5GID8_MICEH</name>
<feature type="domain" description="DDE Tnp4" evidence="3">
    <location>
        <begin position="116"/>
        <end position="261"/>
    </location>
</feature>
<dbReference type="InterPro" id="IPR027805">
    <property type="entry name" value="Transposase_HTH_dom"/>
</dbReference>
<dbReference type="GO" id="GO:0046872">
    <property type="term" value="F:metal ion binding"/>
    <property type="evidence" value="ECO:0007669"/>
    <property type="project" value="UniProtKB-KW"/>
</dbReference>
<keyword evidence="9" id="KW-0540">Nuclease</keyword>
<accession>A0A1C5GID8</accession>
<evidence type="ECO:0000313" key="6">
    <source>
        <dbReference type="EMBL" id="SCG15662.1"/>
    </source>
</evidence>
<dbReference type="EMBL" id="LT607733">
    <property type="protein sequence ID" value="SCG16901.1"/>
    <property type="molecule type" value="Genomic_DNA"/>
</dbReference>
<evidence type="ECO:0000313" key="7">
    <source>
        <dbReference type="EMBL" id="SCG16901.1"/>
    </source>
</evidence>
<comment type="cofactor">
    <cofactor evidence="1">
        <name>a divalent metal cation</name>
        <dbReference type="ChEBI" id="CHEBI:60240"/>
    </cofactor>
</comment>
<evidence type="ECO:0000313" key="9">
    <source>
        <dbReference type="EMBL" id="SCG19565.1"/>
    </source>
</evidence>
<dbReference type="Pfam" id="PF13359">
    <property type="entry name" value="DDE_Tnp_4"/>
    <property type="match status" value="1"/>
</dbReference>
<dbReference type="Pfam" id="PF13613">
    <property type="entry name" value="HTH_Tnp_4"/>
    <property type="match status" value="1"/>
</dbReference>
<evidence type="ECO:0000259" key="3">
    <source>
        <dbReference type="Pfam" id="PF13359"/>
    </source>
</evidence>
<dbReference type="GO" id="GO:0004519">
    <property type="term" value="F:endonuclease activity"/>
    <property type="evidence" value="ECO:0007669"/>
    <property type="project" value="UniProtKB-KW"/>
</dbReference>
<keyword evidence="9" id="KW-0378">Hydrolase</keyword>
<dbReference type="EMBL" id="LT607733">
    <property type="protein sequence ID" value="SCG18400.1"/>
    <property type="molecule type" value="Genomic_DNA"/>
</dbReference>
<dbReference type="InterPro" id="IPR027806">
    <property type="entry name" value="HARBI1_dom"/>
</dbReference>
<dbReference type="EMBL" id="LT607733">
    <property type="protein sequence ID" value="SCG14013.1"/>
    <property type="molecule type" value="Genomic_DNA"/>
</dbReference>
<reference evidence="9 10" key="1">
    <citation type="submission" date="2016-06" db="EMBL/GenBank/DDBJ databases">
        <authorList>
            <person name="Kjaerup R.B."/>
            <person name="Dalgaard T.S."/>
            <person name="Juul-Madsen H.R."/>
        </authorList>
    </citation>
    <scope>NUCLEOTIDE SEQUENCE [LARGE SCALE GENOMIC DNA]</scope>
    <source>
        <strain evidence="9 10">DSM 43913</strain>
    </source>
</reference>
<dbReference type="AlphaFoldDB" id="A0A1C5GID8"/>
<keyword evidence="10" id="KW-1185">Reference proteome</keyword>
<gene>
    <name evidence="5" type="ORF">GA0070610_0206</name>
    <name evidence="6" type="ORF">GA0070610_1904</name>
    <name evidence="7" type="ORF">GA0070610_3177</name>
    <name evidence="8" type="ORF">GA0070610_4743</name>
    <name evidence="9" type="ORF">GA0070610_5947</name>
</gene>
<evidence type="ECO:0000313" key="10">
    <source>
        <dbReference type="Proteomes" id="UP000198251"/>
    </source>
</evidence>
<proteinExistence type="predicted"/>
<evidence type="ECO:0000256" key="1">
    <source>
        <dbReference type="ARBA" id="ARBA00001968"/>
    </source>
</evidence>
<dbReference type="Proteomes" id="UP000198251">
    <property type="component" value="Chromosome I"/>
</dbReference>
<dbReference type="EMBL" id="LT607733">
    <property type="protein sequence ID" value="SCG19565.1"/>
    <property type="molecule type" value="Genomic_DNA"/>
</dbReference>
<feature type="domain" description="Transposase Helix-turn-helix" evidence="4">
    <location>
        <begin position="54"/>
        <end position="102"/>
    </location>
</feature>
<keyword evidence="2" id="KW-0479">Metal-binding</keyword>
<organism evidence="9 10">
    <name type="scientific">Micromonospora echinofusca</name>
    <dbReference type="NCBI Taxonomy" id="47858"/>
    <lineage>
        <taxon>Bacteria</taxon>
        <taxon>Bacillati</taxon>
        <taxon>Actinomycetota</taxon>
        <taxon>Actinomycetes</taxon>
        <taxon>Micromonosporales</taxon>
        <taxon>Micromonosporaceae</taxon>
        <taxon>Micromonospora</taxon>
    </lineage>
</organism>
<dbReference type="EMBL" id="LT607733">
    <property type="protein sequence ID" value="SCG15662.1"/>
    <property type="molecule type" value="Genomic_DNA"/>
</dbReference>
<protein>
    <submittedName>
        <fullName evidence="9">Helix-turn-helix of DDE superfamily endonuclease</fullName>
    </submittedName>
</protein>
<sequence length="266" mass="29314">MVGQDAWVQVISAARPEWIFPFTGLQPAQFRSLVRLVAERGGDGIADGRPGRQWALDLPDRVLLVAAYWRTNLTMRQIGPLFGVSHSAAHRVIDTLAPLLALAPVRKRPVEQIAIVDGTLVPTRDHRLAARSKNYRYSTNLQVAIDASTRLVIAVGDPQPGNRNDTIVYRTSGIAEKLDGRPVMADGGYRGNPEVIIPYRKPTDGSDLPDWKEALNVEHRTVRAGVEHALARMKCFKILRDYRRAAHTLTDAASGIANLHNIILAG</sequence>
<evidence type="ECO:0000256" key="2">
    <source>
        <dbReference type="ARBA" id="ARBA00022723"/>
    </source>
</evidence>
<evidence type="ECO:0000313" key="5">
    <source>
        <dbReference type="EMBL" id="SCG14013.1"/>
    </source>
</evidence>
<evidence type="ECO:0000313" key="8">
    <source>
        <dbReference type="EMBL" id="SCG18400.1"/>
    </source>
</evidence>
<evidence type="ECO:0000259" key="4">
    <source>
        <dbReference type="Pfam" id="PF13613"/>
    </source>
</evidence>
<keyword evidence="9" id="KW-0255">Endonuclease</keyword>